<dbReference type="Proteomes" id="UP000029925">
    <property type="component" value="Unassembled WGS sequence"/>
</dbReference>
<dbReference type="InterPro" id="IPR036890">
    <property type="entry name" value="HATPase_C_sf"/>
</dbReference>
<dbReference type="KEGG" id="hty:BN2458_PEG1746"/>
<keyword evidence="4" id="KW-1185">Reference proteome</keyword>
<dbReference type="Pfam" id="PF13589">
    <property type="entry name" value="HATPase_c_3"/>
    <property type="match status" value="1"/>
</dbReference>
<name>A0A099UE44_9HELI</name>
<dbReference type="EMBL" id="JRPF02000002">
    <property type="protein sequence ID" value="TLD79271.1"/>
    <property type="molecule type" value="Genomic_DNA"/>
</dbReference>
<dbReference type="EMBL" id="LN907858">
    <property type="protein sequence ID" value="CUU40629.1"/>
    <property type="molecule type" value="Genomic_DNA"/>
</dbReference>
<gene>
    <name evidence="2" type="ORF">BN2458_PEG1746</name>
    <name evidence="3" type="ORF">LS75_002985</name>
</gene>
<dbReference type="SUPFAM" id="SSF55874">
    <property type="entry name" value="ATPase domain of HSP90 chaperone/DNA topoisomerase II/histidine kinase"/>
    <property type="match status" value="1"/>
</dbReference>
<reference evidence="3 4" key="1">
    <citation type="journal article" date="2014" name="Genome Announc.">
        <title>Draft genome sequences of eight enterohepatic helicobacter species isolated from both laboratory and wild rodents.</title>
        <authorList>
            <person name="Sheh A."/>
            <person name="Shen Z."/>
            <person name="Fox J.G."/>
        </authorList>
    </citation>
    <scope>NUCLEOTIDE SEQUENCE [LARGE SCALE GENOMIC DNA]</scope>
    <source>
        <strain evidence="3 4">MIT 98-6810</strain>
    </source>
</reference>
<sequence>MSDNIIEFSIANQAATHLGRKLYNSNPPALAELVANSYDAYATKVNIMINNSFICVIDNGRGLNIDELRNKYAKIGKRKIQEFPINDLSERKPMGQKGIGKLAAFSLGDEYSVYTKNSLQNKWITFKLLYSAFMNDEITYPVEWSEVDNLPDYLMQYNNYDSGFIVVIERPIRTPTQSTIANLKVHLSRRFYIASSETNFTLYINNEIVDLYTHEYYKNIDFLVYFGYTNDEINSIFPNIDNDKKIKYTKNKEVVDYIDEHVEAGFKGWFGSALKPKQLQTKDYDFNNVIVYIHKKIADENIFKDSGNARMASQYLVGEIQADFLHSDDSPITSSRQGLDTSDEYVKEFIENLDFIRKFFIEKWDEFRSKETIEYLPESIRNNDSYNKWLETLEPNEKKLHDKLLNMMMKRIDTAEDETMQDREIKQMIQSIVNTINNVQIVEIEKKLNIQEIDDKYIDFLNILMNKIEKSEATKAFELAKQRISAIKELEKMLEEKELKEKFFEEHLYKHPWLINPYWNQKTSNQDSFNTIRQKYYKSIDKEGDQHRNFIDILIETAEEQYPIIVELKKNTPTGHANIEYEDITKQIKQYRQAVMQNLPNNIQKPIKPTEIKAYYIISEDAGLKDTGNTISFSEDEMRYLKDSNIELLKYNQIISNAYSSYDEFIKIIKQEKKIPNFD</sequence>
<reference evidence="5" key="3">
    <citation type="submission" date="2015-11" db="EMBL/GenBank/DDBJ databases">
        <authorList>
            <person name="Anvar S.Y."/>
        </authorList>
    </citation>
    <scope>NUCLEOTIDE SEQUENCE [LARGE SCALE GENOMIC DNA]</scope>
</reference>
<accession>A0A099UE44</accession>
<keyword evidence="1" id="KW-0175">Coiled coil</keyword>
<dbReference type="GO" id="GO:0016301">
    <property type="term" value="F:kinase activity"/>
    <property type="evidence" value="ECO:0007669"/>
    <property type="project" value="UniProtKB-KW"/>
</dbReference>
<proteinExistence type="predicted"/>
<dbReference type="OrthoDB" id="2041081at2"/>
<dbReference type="STRING" id="76936.BN2458_PEG1746"/>
<organism evidence="2 5">
    <name type="scientific">Helicobacter typhlonius</name>
    <dbReference type="NCBI Taxonomy" id="76936"/>
    <lineage>
        <taxon>Bacteria</taxon>
        <taxon>Pseudomonadati</taxon>
        <taxon>Campylobacterota</taxon>
        <taxon>Epsilonproteobacteria</taxon>
        <taxon>Campylobacterales</taxon>
        <taxon>Helicobacteraceae</taxon>
        <taxon>Helicobacter</taxon>
    </lineage>
</organism>
<evidence type="ECO:0000313" key="3">
    <source>
        <dbReference type="EMBL" id="TLD79271.1"/>
    </source>
</evidence>
<dbReference type="Gene3D" id="3.30.565.10">
    <property type="entry name" value="Histidine kinase-like ATPase, C-terminal domain"/>
    <property type="match status" value="1"/>
</dbReference>
<reference evidence="2" key="2">
    <citation type="submission" date="2015-11" db="EMBL/GenBank/DDBJ databases">
        <authorList>
            <person name="Zhang Y."/>
            <person name="Guo Z."/>
        </authorList>
    </citation>
    <scope>NUCLEOTIDE SEQUENCE</scope>
    <source>
        <strain evidence="2">1</strain>
    </source>
</reference>
<dbReference type="RefSeq" id="WP_034342980.1">
    <property type="nucleotide sequence ID" value="NZ_CAOMZE010000017.1"/>
</dbReference>
<feature type="coiled-coil region" evidence="1">
    <location>
        <begin position="480"/>
        <end position="507"/>
    </location>
</feature>
<evidence type="ECO:0000313" key="2">
    <source>
        <dbReference type="EMBL" id="CUU40629.1"/>
    </source>
</evidence>
<protein>
    <submittedName>
        <fullName evidence="2">Putative two-component system sensor histidine kinase, putative heat shock protein</fullName>
    </submittedName>
</protein>
<dbReference type="AlphaFoldDB" id="A0A099UE44"/>
<dbReference type="Proteomes" id="UP000064525">
    <property type="component" value="Chromosome I"/>
</dbReference>
<keyword evidence="2" id="KW-0418">Kinase</keyword>
<dbReference type="PATRIC" id="fig|76936.10.peg.1706"/>
<keyword evidence="2" id="KW-0346">Stress response</keyword>
<evidence type="ECO:0000256" key="1">
    <source>
        <dbReference type="SAM" id="Coils"/>
    </source>
</evidence>
<evidence type="ECO:0000313" key="4">
    <source>
        <dbReference type="Proteomes" id="UP000029925"/>
    </source>
</evidence>
<keyword evidence="2" id="KW-0808">Transferase</keyword>
<dbReference type="GeneID" id="78151896"/>
<evidence type="ECO:0000313" key="5">
    <source>
        <dbReference type="Proteomes" id="UP000064525"/>
    </source>
</evidence>